<proteinExistence type="inferred from homology"/>
<dbReference type="AlphaFoldDB" id="A0A438AIS4"/>
<sequence length="551" mass="58770">MPAPRTAAQCLVEQLEVQGVTRVFGVPGESYLAVLDALHGGKIDFVPCRQEGGAAMMADADARMTGGPGVCFVTRGPGATNASAGVHVAAQDSVPLILFVGQIARRMRHREAFQELDYRAVFGSFAKWVVEIDDPARMPELVARAFRTALQGRPGPVVVALPEDMLTEPVESPLAPRVTAAESAPAEADLARLGEMLEAAERPVMILGGSRWTPADREALTAFAEAQGLPAITTFRRTDLFAGTHPLYGGDLNLGPDPALTSALAEADLLLMIGSRMSESPSGGYTRLGIPTDPRRLIHIHPDPEEIGRVYQPDLGIVASPGGLLPALSTLPPTDRDRAGWARRLNDAARAWGETALPAPGPFHPGEMVAWLREALPDDAVITHGAGNFATWVHRHFRFRPGQRHIAPTSGSMGYGLPAAVAVSARAPERTVVCVTGDGDFLMTGQELATAMHLGARPIIVLLDNSIYGTIRAHQEREYPGRPSGTDLTNPDFAAYAAAFGAHAERVDRTEDFPAAFERARASGRAALLHCPIDPEAIRPGKTLSDIRAGR</sequence>
<comment type="caution">
    <text evidence="7">The sequence shown here is derived from an EMBL/GenBank/DDBJ whole genome shotgun (WGS) entry which is preliminary data.</text>
</comment>
<dbReference type="Gene3D" id="3.40.50.1220">
    <property type="entry name" value="TPP-binding domain"/>
    <property type="match status" value="1"/>
</dbReference>
<dbReference type="GO" id="GO:0000287">
    <property type="term" value="F:magnesium ion binding"/>
    <property type="evidence" value="ECO:0007669"/>
    <property type="project" value="InterPro"/>
</dbReference>
<dbReference type="FunFam" id="3.40.50.970:FF:000007">
    <property type="entry name" value="Acetolactate synthase"/>
    <property type="match status" value="1"/>
</dbReference>
<dbReference type="SUPFAM" id="SSF52518">
    <property type="entry name" value="Thiamin diphosphate-binding fold (THDP-binding)"/>
    <property type="match status" value="2"/>
</dbReference>
<dbReference type="GO" id="GO:0009099">
    <property type="term" value="P:L-valine biosynthetic process"/>
    <property type="evidence" value="ECO:0007669"/>
    <property type="project" value="TreeGrafter"/>
</dbReference>
<dbReference type="Pfam" id="PF02775">
    <property type="entry name" value="TPP_enzyme_C"/>
    <property type="match status" value="1"/>
</dbReference>
<dbReference type="PANTHER" id="PTHR18968:SF120">
    <property type="entry name" value="ACETOLACTATE SYNTHASE LARGE SUBUNIT"/>
    <property type="match status" value="1"/>
</dbReference>
<evidence type="ECO:0000256" key="1">
    <source>
        <dbReference type="ARBA" id="ARBA00007812"/>
    </source>
</evidence>
<evidence type="ECO:0000313" key="8">
    <source>
        <dbReference type="Proteomes" id="UP000285908"/>
    </source>
</evidence>
<comment type="similarity">
    <text evidence="1 3">Belongs to the TPP enzyme family.</text>
</comment>
<reference evidence="7 8" key="1">
    <citation type="submission" date="2018-11" db="EMBL/GenBank/DDBJ databases">
        <title>Mesobaculum littorinae gen. nov., sp. nov., isolated from Littorina scabra that represents a novel genus of the order Rhodobacteraceae.</title>
        <authorList>
            <person name="Li F."/>
        </authorList>
    </citation>
    <scope>NUCLEOTIDE SEQUENCE [LARGE SCALE GENOMIC DNA]</scope>
    <source>
        <strain evidence="7 8">M0103</strain>
    </source>
</reference>
<dbReference type="NCBIfam" id="NF006052">
    <property type="entry name" value="PRK08199.1"/>
    <property type="match status" value="1"/>
</dbReference>
<dbReference type="CDD" id="cd00568">
    <property type="entry name" value="TPP_enzymes"/>
    <property type="match status" value="1"/>
</dbReference>
<dbReference type="InterPro" id="IPR012000">
    <property type="entry name" value="Thiamin_PyroP_enz_cen_dom"/>
</dbReference>
<name>A0A438AIS4_9RHOB</name>
<dbReference type="GO" id="GO:0003984">
    <property type="term" value="F:acetolactate synthase activity"/>
    <property type="evidence" value="ECO:0007669"/>
    <property type="project" value="TreeGrafter"/>
</dbReference>
<feature type="domain" description="Thiamine pyrophosphate enzyme central" evidence="4">
    <location>
        <begin position="191"/>
        <end position="328"/>
    </location>
</feature>
<feature type="domain" description="Thiamine pyrophosphate enzyme N-terminal TPP-binding" evidence="6">
    <location>
        <begin position="6"/>
        <end position="118"/>
    </location>
</feature>
<dbReference type="InterPro" id="IPR011766">
    <property type="entry name" value="TPP_enzyme_TPP-bd"/>
</dbReference>
<dbReference type="InterPro" id="IPR029061">
    <property type="entry name" value="THDP-binding"/>
</dbReference>
<dbReference type="Gene3D" id="3.40.50.970">
    <property type="match status" value="2"/>
</dbReference>
<dbReference type="GO" id="GO:0050660">
    <property type="term" value="F:flavin adenine dinucleotide binding"/>
    <property type="evidence" value="ECO:0007669"/>
    <property type="project" value="TreeGrafter"/>
</dbReference>
<dbReference type="SUPFAM" id="SSF52467">
    <property type="entry name" value="DHS-like NAD/FAD-binding domain"/>
    <property type="match status" value="1"/>
</dbReference>
<keyword evidence="2 3" id="KW-0786">Thiamine pyrophosphate</keyword>
<evidence type="ECO:0000259" key="5">
    <source>
        <dbReference type="Pfam" id="PF02775"/>
    </source>
</evidence>
<dbReference type="RefSeq" id="WP_127905800.1">
    <property type="nucleotide sequence ID" value="NZ_RQXX01000002.1"/>
</dbReference>
<dbReference type="InterPro" id="IPR012001">
    <property type="entry name" value="Thiamin_PyroP_enz_TPP-bd_dom"/>
</dbReference>
<evidence type="ECO:0000259" key="4">
    <source>
        <dbReference type="Pfam" id="PF00205"/>
    </source>
</evidence>
<dbReference type="Pfam" id="PF02776">
    <property type="entry name" value="TPP_enzyme_N"/>
    <property type="match status" value="1"/>
</dbReference>
<protein>
    <submittedName>
        <fullName evidence="7">Thiamine pyrophosphate-binding protein</fullName>
    </submittedName>
</protein>
<dbReference type="Proteomes" id="UP000285908">
    <property type="component" value="Unassembled WGS sequence"/>
</dbReference>
<evidence type="ECO:0000313" key="7">
    <source>
        <dbReference type="EMBL" id="RVV98568.1"/>
    </source>
</evidence>
<dbReference type="CDD" id="cd07035">
    <property type="entry name" value="TPP_PYR_POX_like"/>
    <property type="match status" value="1"/>
</dbReference>
<organism evidence="7 8">
    <name type="scientific">Mesobaculum littorinae</name>
    <dbReference type="NCBI Taxonomy" id="2486419"/>
    <lineage>
        <taxon>Bacteria</taxon>
        <taxon>Pseudomonadati</taxon>
        <taxon>Pseudomonadota</taxon>
        <taxon>Alphaproteobacteria</taxon>
        <taxon>Rhodobacterales</taxon>
        <taxon>Roseobacteraceae</taxon>
        <taxon>Mesobaculum</taxon>
    </lineage>
</organism>
<dbReference type="GO" id="GO:0009097">
    <property type="term" value="P:isoleucine biosynthetic process"/>
    <property type="evidence" value="ECO:0007669"/>
    <property type="project" value="TreeGrafter"/>
</dbReference>
<dbReference type="GO" id="GO:0005948">
    <property type="term" value="C:acetolactate synthase complex"/>
    <property type="evidence" value="ECO:0007669"/>
    <property type="project" value="TreeGrafter"/>
</dbReference>
<evidence type="ECO:0000256" key="3">
    <source>
        <dbReference type="RuleBase" id="RU362132"/>
    </source>
</evidence>
<feature type="domain" description="Thiamine pyrophosphate enzyme TPP-binding" evidence="5">
    <location>
        <begin position="385"/>
        <end position="531"/>
    </location>
</feature>
<dbReference type="GO" id="GO:0030976">
    <property type="term" value="F:thiamine pyrophosphate binding"/>
    <property type="evidence" value="ECO:0007669"/>
    <property type="project" value="InterPro"/>
</dbReference>
<evidence type="ECO:0000259" key="6">
    <source>
        <dbReference type="Pfam" id="PF02776"/>
    </source>
</evidence>
<dbReference type="OrthoDB" id="4494979at2"/>
<dbReference type="InterPro" id="IPR045229">
    <property type="entry name" value="TPP_enz"/>
</dbReference>
<dbReference type="InterPro" id="IPR029035">
    <property type="entry name" value="DHS-like_NAD/FAD-binding_dom"/>
</dbReference>
<keyword evidence="8" id="KW-1185">Reference proteome</keyword>
<gene>
    <name evidence="7" type="ORF">EKE94_06540</name>
</gene>
<evidence type="ECO:0000256" key="2">
    <source>
        <dbReference type="ARBA" id="ARBA00023052"/>
    </source>
</evidence>
<dbReference type="EMBL" id="RQXX01000002">
    <property type="protein sequence ID" value="RVV98568.1"/>
    <property type="molecule type" value="Genomic_DNA"/>
</dbReference>
<dbReference type="PANTHER" id="PTHR18968">
    <property type="entry name" value="THIAMINE PYROPHOSPHATE ENZYMES"/>
    <property type="match status" value="1"/>
</dbReference>
<dbReference type="Pfam" id="PF00205">
    <property type="entry name" value="TPP_enzyme_M"/>
    <property type="match status" value="1"/>
</dbReference>
<accession>A0A438AIS4</accession>